<keyword evidence="2" id="KW-1185">Reference proteome</keyword>
<evidence type="ECO:0000313" key="2">
    <source>
        <dbReference type="Proteomes" id="UP000092445"/>
    </source>
</evidence>
<accession>A0A1A9ZFP1</accession>
<sequence>MFVPSNYKISASLKPGTTFLKAFSVTKINTSCTAMDIEEHSFQRVTHMEIRFFAQDTKPAANVSEKIVKATIHTCKFECKIISSWHFPLTPFDDDGWLAGWLVLHLHIK</sequence>
<dbReference type="EnsemblMetazoa" id="GPAI013148-RA">
    <property type="protein sequence ID" value="GPAI013148-PA"/>
    <property type="gene ID" value="GPAI013148"/>
</dbReference>
<proteinExistence type="predicted"/>
<dbReference type="Proteomes" id="UP000092445">
    <property type="component" value="Unassembled WGS sequence"/>
</dbReference>
<protein>
    <submittedName>
        <fullName evidence="1">Uncharacterized protein</fullName>
    </submittedName>
</protein>
<evidence type="ECO:0000313" key="1">
    <source>
        <dbReference type="EnsemblMetazoa" id="GPAI013148-PA"/>
    </source>
</evidence>
<dbReference type="VEuPathDB" id="VectorBase:GPAI013148"/>
<organism evidence="1 2">
    <name type="scientific">Glossina pallidipes</name>
    <name type="common">Tsetse fly</name>
    <dbReference type="NCBI Taxonomy" id="7398"/>
    <lineage>
        <taxon>Eukaryota</taxon>
        <taxon>Metazoa</taxon>
        <taxon>Ecdysozoa</taxon>
        <taxon>Arthropoda</taxon>
        <taxon>Hexapoda</taxon>
        <taxon>Insecta</taxon>
        <taxon>Pterygota</taxon>
        <taxon>Neoptera</taxon>
        <taxon>Endopterygota</taxon>
        <taxon>Diptera</taxon>
        <taxon>Brachycera</taxon>
        <taxon>Muscomorpha</taxon>
        <taxon>Hippoboscoidea</taxon>
        <taxon>Glossinidae</taxon>
        <taxon>Glossina</taxon>
    </lineage>
</organism>
<dbReference type="AlphaFoldDB" id="A0A1A9ZFP1"/>
<name>A0A1A9ZFP1_GLOPL</name>
<reference evidence="2" key="1">
    <citation type="submission" date="2014-03" db="EMBL/GenBank/DDBJ databases">
        <authorList>
            <person name="Aksoy S."/>
            <person name="Warren W."/>
            <person name="Wilson R.K."/>
        </authorList>
    </citation>
    <scope>NUCLEOTIDE SEQUENCE [LARGE SCALE GENOMIC DNA]</scope>
    <source>
        <strain evidence="2">IAEA</strain>
    </source>
</reference>
<reference evidence="1" key="2">
    <citation type="submission" date="2020-05" db="UniProtKB">
        <authorList>
            <consortium name="EnsemblMetazoa"/>
        </authorList>
    </citation>
    <scope>IDENTIFICATION</scope>
    <source>
        <strain evidence="1">IAEA</strain>
    </source>
</reference>